<feature type="region of interest" description="Disordered" evidence="2">
    <location>
        <begin position="729"/>
        <end position="760"/>
    </location>
</feature>
<feature type="region of interest" description="Disordered" evidence="2">
    <location>
        <begin position="930"/>
        <end position="976"/>
    </location>
</feature>
<organism evidence="3 4">
    <name type="scientific">Dryococelus australis</name>
    <dbReference type="NCBI Taxonomy" id="614101"/>
    <lineage>
        <taxon>Eukaryota</taxon>
        <taxon>Metazoa</taxon>
        <taxon>Ecdysozoa</taxon>
        <taxon>Arthropoda</taxon>
        <taxon>Hexapoda</taxon>
        <taxon>Insecta</taxon>
        <taxon>Pterygota</taxon>
        <taxon>Neoptera</taxon>
        <taxon>Polyneoptera</taxon>
        <taxon>Phasmatodea</taxon>
        <taxon>Verophasmatodea</taxon>
        <taxon>Anareolatae</taxon>
        <taxon>Phasmatidae</taxon>
        <taxon>Eurycanthinae</taxon>
        <taxon>Dryococelus</taxon>
    </lineage>
</organism>
<dbReference type="EMBL" id="JARBHB010000013">
    <property type="protein sequence ID" value="KAJ8870414.1"/>
    <property type="molecule type" value="Genomic_DNA"/>
</dbReference>
<name>A0ABQ9GDE1_9NEOP</name>
<feature type="compositionally biased region" description="Low complexity" evidence="2">
    <location>
        <begin position="967"/>
        <end position="976"/>
    </location>
</feature>
<feature type="compositionally biased region" description="Polar residues" evidence="2">
    <location>
        <begin position="732"/>
        <end position="745"/>
    </location>
</feature>
<protein>
    <submittedName>
        <fullName evidence="3">Uncharacterized protein</fullName>
    </submittedName>
</protein>
<feature type="compositionally biased region" description="Polar residues" evidence="2">
    <location>
        <begin position="941"/>
        <end position="966"/>
    </location>
</feature>
<comment type="caution">
    <text evidence="3">The sequence shown here is derived from an EMBL/GenBank/DDBJ whole genome shotgun (WGS) entry which is preliminary data.</text>
</comment>
<accession>A0ABQ9GDE1</accession>
<feature type="coiled-coil region" evidence="1">
    <location>
        <begin position="1042"/>
        <end position="1120"/>
    </location>
</feature>
<evidence type="ECO:0000313" key="3">
    <source>
        <dbReference type="EMBL" id="KAJ8870414.1"/>
    </source>
</evidence>
<keyword evidence="1" id="KW-0175">Coiled coil</keyword>
<evidence type="ECO:0000256" key="1">
    <source>
        <dbReference type="SAM" id="Coils"/>
    </source>
</evidence>
<reference evidence="3 4" key="1">
    <citation type="submission" date="2023-02" db="EMBL/GenBank/DDBJ databases">
        <title>LHISI_Scaffold_Assembly.</title>
        <authorList>
            <person name="Stuart O.P."/>
            <person name="Cleave R."/>
            <person name="Magrath M.J.L."/>
            <person name="Mikheyev A.S."/>
        </authorList>
    </citation>
    <scope>NUCLEOTIDE SEQUENCE [LARGE SCALE GENOMIC DNA]</scope>
    <source>
        <strain evidence="3">Daus_M_001</strain>
        <tissue evidence="3">Leg muscle</tissue>
    </source>
</reference>
<gene>
    <name evidence="3" type="ORF">PR048_029436</name>
</gene>
<proteinExistence type="predicted"/>
<sequence length="1278" mass="142336">MRGKRGQYEAAPECKSRRNGRSLRTHPPTRGIVPAGSSPWWEASSLTATPPLLRIPALRRINLSLGHYACKIKTLACLTNEWRGRGGVVVRELASHPGEPGFGSRQGRSRIFACGNSADHTAGRRVFLGEILFPPIFHSFAAPCSPHFTHIKTSIRFPSRRVPMVKTDTLIFFNSSATARKYGATTQSVNLALERRGQDRGSKGGRRPNVSLSFLLRFRAPHTVTPSTALPQALHAKEREKEKRLSGTNVSELSCIVGTSRRHQTPCWRNTQGTNYAIRDKIDFRHVYTEVDFAIGSQFTRHALDDSDPIADLQGNKSLPNKISLLPAGRLYENMQDFIRYTIGESRINIVGQWNRGFQKVETTVSGCFQVSGNWMQIALVGVPPEVSRRSWLRIQDQTYSSRRRWLLLKCEVTPFLSELYVIGAHDCEVKCSFIGAEIPGACRKKRGPMTNPLVHMAFNASCRTVAHSSPCAVTADNQCTVDLGISAHKTAESILQVTELANFSAHRYIYSNGWPRWLSDEPARPPITANRARSPVGYSRDFRKLETCWTMPLQGGPSRGYPVDPALAFRSCSILTSFHPHPFLKTSLLRDTQISLDSILNNSFRSERGSRDLASPTPMWAAGESDFLNSPCVRVQYSVMLRGNGRKSSGNIRHVTLAYNSRLSSTGETESGSPCWKACTLTTQLPKHTPLVAVLTAMAVTDVTTIMVTDDQWYILPERYHSLLHQELDSSHQQPQDRQYQVTDSAGDYANRTDSPPERKARQAFMLGGEGFPRMPFMRLPGPQQPPRGRQVRHPFAVVGGGGRFPGPPQGVFAKPPPAPFGTQPRPVRSNGLQLGPRQPYVFPGKPLLSPAQMGKISQLLQLNVKPLHIPDVDGVPAPHPGLQDHRFPGRESFLPGQWGQDVRNPHVVQNFLQPGREVVTQHQAVSYQNFPPPAKATPWATQPHPTTSEQPASPETHYQQPQWTQQDAAASSFQAEAAKSVRFVEPAAPLRFSPQDSDGSVQQQQPSAVSYPGVVDAEGASSQPAIKLIDPPALGPPHQLDQLRQQHQLQEQLTQQQQLEQQREQRQLEQQQQQQREQQQLEQQRQLEQQQQQQLEQQRQLEQQQQQQQSEVQQVEEYVPAAPRKRATLKGILSQDCPTAEDDGYCATPPRYPSALVERGSAVVSHWTRTREDPGSILGPAILILVSHDFPKSLQANAGIGPKGHGRFLPNPSPILLPCATCTVSYDLAVDETVSAESLIEARYRRQDCMPVQCLRVDAMRESMRMSRSPLALPRS</sequence>
<keyword evidence="4" id="KW-1185">Reference proteome</keyword>
<dbReference type="Proteomes" id="UP001159363">
    <property type="component" value="Chromosome 12"/>
</dbReference>
<evidence type="ECO:0000256" key="2">
    <source>
        <dbReference type="SAM" id="MobiDB-lite"/>
    </source>
</evidence>
<feature type="region of interest" description="Disordered" evidence="2">
    <location>
        <begin position="992"/>
        <end position="1012"/>
    </location>
</feature>
<evidence type="ECO:0000313" key="4">
    <source>
        <dbReference type="Proteomes" id="UP001159363"/>
    </source>
</evidence>
<feature type="region of interest" description="Disordered" evidence="2">
    <location>
        <begin position="1"/>
        <end position="31"/>
    </location>
</feature>
<feature type="compositionally biased region" description="Polar residues" evidence="2">
    <location>
        <begin position="996"/>
        <end position="1010"/>
    </location>
</feature>